<comment type="caution">
    <text evidence="9">The sequence shown here is derived from an EMBL/GenBank/DDBJ whole genome shotgun (WGS) entry which is preliminary data.</text>
</comment>
<dbReference type="Pfam" id="PF00647">
    <property type="entry name" value="EF1G"/>
    <property type="match status" value="1"/>
</dbReference>
<dbReference type="FunFam" id="3.30.70.1010:FF:000001">
    <property type="entry name" value="Elongation factor 1-gamma 1"/>
    <property type="match status" value="1"/>
</dbReference>
<dbReference type="PROSITE" id="PS50040">
    <property type="entry name" value="EF1G_C"/>
    <property type="match status" value="1"/>
</dbReference>
<dbReference type="InterPro" id="IPR001662">
    <property type="entry name" value="EF1B_G_C"/>
</dbReference>
<feature type="compositionally biased region" description="Basic and acidic residues" evidence="5">
    <location>
        <begin position="227"/>
        <end position="237"/>
    </location>
</feature>
<evidence type="ECO:0000259" key="7">
    <source>
        <dbReference type="PROSITE" id="PS50404"/>
    </source>
</evidence>
<dbReference type="PANTHER" id="PTHR43986:SF1">
    <property type="entry name" value="ELONGATION FACTOR 1-GAMMA"/>
    <property type="match status" value="1"/>
</dbReference>
<dbReference type="SFLD" id="SFLDS00019">
    <property type="entry name" value="Glutathione_Transferase_(cytos"/>
    <property type="match status" value="1"/>
</dbReference>
<dbReference type="CDD" id="cd03044">
    <property type="entry name" value="GST_N_EF1Bgamma"/>
    <property type="match status" value="1"/>
</dbReference>
<organism evidence="9 10">
    <name type="scientific">Sinanodonta woodiana</name>
    <name type="common">Chinese pond mussel</name>
    <name type="synonym">Anodonta woodiana</name>
    <dbReference type="NCBI Taxonomy" id="1069815"/>
    <lineage>
        <taxon>Eukaryota</taxon>
        <taxon>Metazoa</taxon>
        <taxon>Spiralia</taxon>
        <taxon>Lophotrochozoa</taxon>
        <taxon>Mollusca</taxon>
        <taxon>Bivalvia</taxon>
        <taxon>Autobranchia</taxon>
        <taxon>Heteroconchia</taxon>
        <taxon>Palaeoheterodonta</taxon>
        <taxon>Unionida</taxon>
        <taxon>Unionoidea</taxon>
        <taxon>Unionidae</taxon>
        <taxon>Unioninae</taxon>
        <taxon>Sinanodonta</taxon>
    </lineage>
</organism>
<evidence type="ECO:0000256" key="2">
    <source>
        <dbReference type="ARBA" id="ARBA00022768"/>
    </source>
</evidence>
<dbReference type="InterPro" id="IPR036249">
    <property type="entry name" value="Thioredoxin-like_sf"/>
</dbReference>
<feature type="compositionally biased region" description="Basic and acidic residues" evidence="5">
    <location>
        <begin position="270"/>
        <end position="279"/>
    </location>
</feature>
<dbReference type="Pfam" id="PF00043">
    <property type="entry name" value="GST_C"/>
    <property type="match status" value="1"/>
</dbReference>
<dbReference type="Gene3D" id="1.20.1050.10">
    <property type="match status" value="1"/>
</dbReference>
<dbReference type="Gene3D" id="3.40.30.10">
    <property type="entry name" value="Glutaredoxin"/>
    <property type="match status" value="1"/>
</dbReference>
<dbReference type="FunFam" id="1.20.1050.10:FF:000006">
    <property type="entry name" value="Elongation factor 1 gamma"/>
    <property type="match status" value="1"/>
</dbReference>
<dbReference type="InterPro" id="IPR010987">
    <property type="entry name" value="Glutathione-S-Trfase_C-like"/>
</dbReference>
<protein>
    <recommendedName>
        <fullName evidence="1">Elongation factor 1-gamma</fullName>
    </recommendedName>
</protein>
<dbReference type="SMART" id="SM01183">
    <property type="entry name" value="EF1G"/>
    <property type="match status" value="1"/>
</dbReference>
<evidence type="ECO:0000259" key="6">
    <source>
        <dbReference type="PROSITE" id="PS50040"/>
    </source>
</evidence>
<dbReference type="Proteomes" id="UP001634394">
    <property type="component" value="Unassembled WGS sequence"/>
</dbReference>
<keyword evidence="10" id="KW-1185">Reference proteome</keyword>
<evidence type="ECO:0000256" key="3">
    <source>
        <dbReference type="ARBA" id="ARBA00022917"/>
    </source>
</evidence>
<dbReference type="GO" id="GO:0003746">
    <property type="term" value="F:translation elongation factor activity"/>
    <property type="evidence" value="ECO:0007669"/>
    <property type="project" value="UniProtKB-UniRule"/>
</dbReference>
<sequence length="436" mass="50108">MASGTLYTYPGNFRAYKALIAAEYSGAKVTVDTSFVFGETNKSDDFLAKFPLGKVPAFESSSGDCIFESNAIAHYVGNAKLLGSAQEDQARIQQWINFADNEILPASCTWVFPCLGITQYNKQETEKAKEQMKLALGVLNHYLQTRTFLVGERISQADIAVACNLLLAYQYVLDSNFRQAYTNVNRWFVTLINQPQFKKVIGDFKLCEKMAEFDAKKYAELHGGSGGKKEKEKKDKGPAQQQKQEPKQEKQKKEKKEKPKDDEEEEDDDGIPREKESKDPFALLPKGTFDMDAFKREYSNKDTLTEALPYLWEKFDKENYSIWFCEYKYPQELKLVFMTCNLVSGMFQRVDKMRKCAFGSMCIFGEDNNNTISGVWIWRGKDLAFLLNTDWQVDYESYTWKKLDPDAEETKTVVKEYLAWEGNFGGKKFNQGKIFK</sequence>
<evidence type="ECO:0000313" key="10">
    <source>
        <dbReference type="Proteomes" id="UP001634394"/>
    </source>
</evidence>
<evidence type="ECO:0000256" key="1">
    <source>
        <dbReference type="ARBA" id="ARBA00022218"/>
    </source>
</evidence>
<keyword evidence="3 4" id="KW-0648">Protein biosynthesis</keyword>
<dbReference type="FunFam" id="3.40.30.10:FF:000233">
    <property type="entry name" value="Elongation factor 1-gamma"/>
    <property type="match status" value="1"/>
</dbReference>
<reference evidence="9 10" key="1">
    <citation type="submission" date="2024-11" db="EMBL/GenBank/DDBJ databases">
        <title>Chromosome-level genome assembly of the freshwater bivalve Anodonta woodiana.</title>
        <authorList>
            <person name="Chen X."/>
        </authorList>
    </citation>
    <scope>NUCLEOTIDE SEQUENCE [LARGE SCALE GENOMIC DNA]</scope>
    <source>
        <strain evidence="9">MN2024</strain>
        <tissue evidence="9">Gills</tissue>
    </source>
</reference>
<evidence type="ECO:0000256" key="5">
    <source>
        <dbReference type="SAM" id="MobiDB-lite"/>
    </source>
</evidence>
<dbReference type="PANTHER" id="PTHR43986">
    <property type="entry name" value="ELONGATION FACTOR 1-GAMMA"/>
    <property type="match status" value="1"/>
</dbReference>
<feature type="compositionally biased region" description="Basic and acidic residues" evidence="5">
    <location>
        <begin position="244"/>
        <end position="261"/>
    </location>
</feature>
<dbReference type="InterPro" id="IPR040079">
    <property type="entry name" value="Glutathione_S-Trfase"/>
</dbReference>
<gene>
    <name evidence="9" type="ORF">ACJMK2_035884</name>
</gene>
<dbReference type="CDD" id="cd03181">
    <property type="entry name" value="GST_C_EF1Bgamma_like"/>
    <property type="match status" value="1"/>
</dbReference>
<accession>A0ABD3WHG1</accession>
<dbReference type="Gene3D" id="3.30.70.1010">
    <property type="entry name" value="Translation elongation factor EF1B, gamma chain, conserved domain"/>
    <property type="match status" value="1"/>
</dbReference>
<dbReference type="SFLD" id="SFLDG00358">
    <property type="entry name" value="Main_(cytGST)"/>
    <property type="match status" value="1"/>
</dbReference>
<feature type="region of interest" description="Disordered" evidence="5">
    <location>
        <begin position="221"/>
        <end position="284"/>
    </location>
</feature>
<dbReference type="InterPro" id="IPR036433">
    <property type="entry name" value="EF1B_G_C_sf"/>
</dbReference>
<feature type="domain" description="GST C-terminal" evidence="8">
    <location>
        <begin position="85"/>
        <end position="213"/>
    </location>
</feature>
<dbReference type="SUPFAM" id="SSF89942">
    <property type="entry name" value="eEF1-gamma domain"/>
    <property type="match status" value="1"/>
</dbReference>
<dbReference type="InterPro" id="IPR036282">
    <property type="entry name" value="Glutathione-S-Trfase_C_sf"/>
</dbReference>
<evidence type="ECO:0000313" key="9">
    <source>
        <dbReference type="EMBL" id="KAL3872673.1"/>
    </source>
</evidence>
<dbReference type="SUPFAM" id="SSF47616">
    <property type="entry name" value="GST C-terminal domain-like"/>
    <property type="match status" value="1"/>
</dbReference>
<dbReference type="PROSITE" id="PS50404">
    <property type="entry name" value="GST_NTER"/>
    <property type="match status" value="1"/>
</dbReference>
<evidence type="ECO:0000259" key="8">
    <source>
        <dbReference type="PROSITE" id="PS50405"/>
    </source>
</evidence>
<keyword evidence="2 4" id="KW-0251">Elongation factor</keyword>
<dbReference type="InterPro" id="IPR004046">
    <property type="entry name" value="GST_C"/>
</dbReference>
<dbReference type="AlphaFoldDB" id="A0ABD3WHG1"/>
<dbReference type="PROSITE" id="PS50405">
    <property type="entry name" value="GST_CTER"/>
    <property type="match status" value="1"/>
</dbReference>
<name>A0ABD3WHG1_SINWO</name>
<proteinExistence type="predicted"/>
<dbReference type="Pfam" id="PF02798">
    <property type="entry name" value="GST_N"/>
    <property type="match status" value="1"/>
</dbReference>
<dbReference type="InterPro" id="IPR004045">
    <property type="entry name" value="Glutathione_S-Trfase_N"/>
</dbReference>
<dbReference type="InterPro" id="IPR050802">
    <property type="entry name" value="EF-GSTs"/>
</dbReference>
<dbReference type="EMBL" id="JBJQND010000006">
    <property type="protein sequence ID" value="KAL3872673.1"/>
    <property type="molecule type" value="Genomic_DNA"/>
</dbReference>
<feature type="domain" description="GST N-terminal" evidence="7">
    <location>
        <begin position="2"/>
        <end position="84"/>
    </location>
</feature>
<feature type="domain" description="EF-1-gamma C-terminal" evidence="6">
    <location>
        <begin position="277"/>
        <end position="436"/>
    </location>
</feature>
<evidence type="ECO:0000256" key="4">
    <source>
        <dbReference type="PROSITE-ProRule" id="PRU00519"/>
    </source>
</evidence>
<dbReference type="SUPFAM" id="SSF52833">
    <property type="entry name" value="Thioredoxin-like"/>
    <property type="match status" value="1"/>
</dbReference>